<name>A0ABP0ZWB0_9ASCO</name>
<evidence type="ECO:0000313" key="4">
    <source>
        <dbReference type="Proteomes" id="UP001497383"/>
    </source>
</evidence>
<dbReference type="GeneID" id="92210445"/>
<dbReference type="RefSeq" id="XP_066832187.1">
    <property type="nucleotide sequence ID" value="XM_066975560.1"/>
</dbReference>
<feature type="region of interest" description="Disordered" evidence="1">
    <location>
        <begin position="144"/>
        <end position="165"/>
    </location>
</feature>
<keyword evidence="4" id="KW-1185">Reference proteome</keyword>
<feature type="region of interest" description="Disordered" evidence="1">
    <location>
        <begin position="33"/>
        <end position="63"/>
    </location>
</feature>
<feature type="chain" id="PRO_5045354270" evidence="2">
    <location>
        <begin position="25"/>
        <end position="165"/>
    </location>
</feature>
<accession>A0ABP0ZWB0</accession>
<dbReference type="EMBL" id="OZ022410">
    <property type="protein sequence ID" value="CAK9441381.1"/>
    <property type="molecule type" value="Genomic_DNA"/>
</dbReference>
<protein>
    <submittedName>
        <fullName evidence="3">Uncharacterized protein</fullName>
    </submittedName>
</protein>
<organism evidence="3 4">
    <name type="scientific">Lodderomyces beijingensis</name>
    <dbReference type="NCBI Taxonomy" id="1775926"/>
    <lineage>
        <taxon>Eukaryota</taxon>
        <taxon>Fungi</taxon>
        <taxon>Dikarya</taxon>
        <taxon>Ascomycota</taxon>
        <taxon>Saccharomycotina</taxon>
        <taxon>Pichiomycetes</taxon>
        <taxon>Debaryomycetaceae</taxon>
        <taxon>Candida/Lodderomyces clade</taxon>
        <taxon>Lodderomyces</taxon>
    </lineage>
</organism>
<feature type="signal peptide" evidence="2">
    <location>
        <begin position="1"/>
        <end position="24"/>
    </location>
</feature>
<evidence type="ECO:0000313" key="3">
    <source>
        <dbReference type="EMBL" id="CAK9441381.1"/>
    </source>
</evidence>
<keyword evidence="2" id="KW-0732">Signal</keyword>
<proteinExistence type="predicted"/>
<evidence type="ECO:0000256" key="2">
    <source>
        <dbReference type="SAM" id="SignalP"/>
    </source>
</evidence>
<evidence type="ECO:0000256" key="1">
    <source>
        <dbReference type="SAM" id="MobiDB-lite"/>
    </source>
</evidence>
<gene>
    <name evidence="3" type="ORF">LODBEIA_P52490</name>
</gene>
<reference evidence="3 4" key="1">
    <citation type="submission" date="2024-03" db="EMBL/GenBank/DDBJ databases">
        <authorList>
            <person name="Brejova B."/>
        </authorList>
    </citation>
    <scope>NUCLEOTIDE SEQUENCE [LARGE SCALE GENOMIC DNA]</scope>
    <source>
        <strain evidence="3 4">CBS 14171</strain>
    </source>
</reference>
<dbReference type="Proteomes" id="UP001497383">
    <property type="component" value="Chromosome 6"/>
</dbReference>
<sequence length="165" mass="19221">MFFLLIAIAVALTLLMVILPYCSGLTKIKLNSEKKKSSQAKKKKTTAEQIRHQPTAQYGYIPPDELNAHDEKTGTNFKAKASALKEKFDVHAEDLPIRIELNKFGDNDGEMRKRRIQKVDWDTDPDKYDYDLDELIAEENEFAKREQSREFYKDQKFGQEKEEMV</sequence>